<dbReference type="Proteomes" id="UP001597180">
    <property type="component" value="Unassembled WGS sequence"/>
</dbReference>
<evidence type="ECO:0000313" key="2">
    <source>
        <dbReference type="EMBL" id="MFD1225433.1"/>
    </source>
</evidence>
<gene>
    <name evidence="2" type="ORF">ACFQ4B_35690</name>
</gene>
<dbReference type="InterPro" id="IPR029033">
    <property type="entry name" value="His_PPase_superfam"/>
</dbReference>
<reference evidence="3" key="1">
    <citation type="journal article" date="2019" name="Int. J. Syst. Evol. Microbiol.">
        <title>The Global Catalogue of Microorganisms (GCM) 10K type strain sequencing project: providing services to taxonomists for standard genome sequencing and annotation.</title>
        <authorList>
            <consortium name="The Broad Institute Genomics Platform"/>
            <consortium name="The Broad Institute Genome Sequencing Center for Infectious Disease"/>
            <person name="Wu L."/>
            <person name="Ma J."/>
        </authorList>
    </citation>
    <scope>NUCLEOTIDE SEQUENCE [LARGE SCALE GENOMIC DNA]</scope>
    <source>
        <strain evidence="3">CCUG 53270</strain>
    </source>
</reference>
<accession>A0ABW3UXJ1</accession>
<evidence type="ECO:0000313" key="3">
    <source>
        <dbReference type="Proteomes" id="UP001597180"/>
    </source>
</evidence>
<keyword evidence="1" id="KW-0732">Signal</keyword>
<dbReference type="InterPro" id="IPR013078">
    <property type="entry name" value="His_Pase_superF_clade-1"/>
</dbReference>
<feature type="signal peptide" evidence="1">
    <location>
        <begin position="1"/>
        <end position="30"/>
    </location>
</feature>
<feature type="chain" id="PRO_5046243607" evidence="1">
    <location>
        <begin position="31"/>
        <end position="212"/>
    </location>
</feature>
<dbReference type="Gene3D" id="3.40.50.1240">
    <property type="entry name" value="Phosphoglycerate mutase-like"/>
    <property type="match status" value="1"/>
</dbReference>
<dbReference type="CDD" id="cd07040">
    <property type="entry name" value="HP"/>
    <property type="match status" value="1"/>
</dbReference>
<dbReference type="RefSeq" id="WP_345587715.1">
    <property type="nucleotide sequence ID" value="NZ_BAABJG010000013.1"/>
</dbReference>
<dbReference type="Pfam" id="PF00300">
    <property type="entry name" value="His_Phos_1"/>
    <property type="match status" value="1"/>
</dbReference>
<organism evidence="2 3">
    <name type="scientific">Paenibacillus vulneris</name>
    <dbReference type="NCBI Taxonomy" id="1133364"/>
    <lineage>
        <taxon>Bacteria</taxon>
        <taxon>Bacillati</taxon>
        <taxon>Bacillota</taxon>
        <taxon>Bacilli</taxon>
        <taxon>Bacillales</taxon>
        <taxon>Paenibacillaceae</taxon>
        <taxon>Paenibacillus</taxon>
    </lineage>
</organism>
<sequence length="212" mass="23152">MKKIVCKGPLALLLLFPLLMGLSIENAAKAAPISPDLLNSLRQGGYILYVRHGEADVGQDQPGLAFSDCSTQRNLSETGKRQAVDFGNTIRRLRIPVQYPVLASPFCRTRETAQLAFGADPVRVDPFWINIYNLGGHLSLAEQDRILNETAAVLEKQPAARVNQVIVSHSFPQGVGLGDIPYLGTVIIKPLGTGRGYEVVGRYILAELMNTR</sequence>
<proteinExistence type="predicted"/>
<dbReference type="EMBL" id="JBHTLU010000059">
    <property type="protein sequence ID" value="MFD1225433.1"/>
    <property type="molecule type" value="Genomic_DNA"/>
</dbReference>
<name>A0ABW3UXJ1_9BACL</name>
<comment type="caution">
    <text evidence="2">The sequence shown here is derived from an EMBL/GenBank/DDBJ whole genome shotgun (WGS) entry which is preliminary data.</text>
</comment>
<dbReference type="SUPFAM" id="SSF53254">
    <property type="entry name" value="Phosphoglycerate mutase-like"/>
    <property type="match status" value="1"/>
</dbReference>
<protein>
    <submittedName>
        <fullName evidence="2">Histidine phosphatase family protein</fullName>
    </submittedName>
</protein>
<keyword evidence="3" id="KW-1185">Reference proteome</keyword>
<evidence type="ECO:0000256" key="1">
    <source>
        <dbReference type="SAM" id="SignalP"/>
    </source>
</evidence>